<dbReference type="InterPro" id="IPR045085">
    <property type="entry name" value="HLD_clamp_pol_III_gamma_tau"/>
</dbReference>
<keyword evidence="15" id="KW-1185">Reference proteome</keyword>
<keyword evidence="5" id="KW-0479">Metal-binding</keyword>
<evidence type="ECO:0000256" key="12">
    <source>
        <dbReference type="SAM" id="MobiDB-lite"/>
    </source>
</evidence>
<evidence type="ECO:0000256" key="5">
    <source>
        <dbReference type="ARBA" id="ARBA00022723"/>
    </source>
</evidence>
<dbReference type="InterPro" id="IPR008921">
    <property type="entry name" value="DNA_pol3_clamp-load_cplx_C"/>
</dbReference>
<evidence type="ECO:0000256" key="4">
    <source>
        <dbReference type="ARBA" id="ARBA00022705"/>
    </source>
</evidence>
<dbReference type="InterPro" id="IPR050238">
    <property type="entry name" value="DNA_Rep/Repair_Clamp_Loader"/>
</dbReference>
<dbReference type="SMART" id="SM00382">
    <property type="entry name" value="AAA"/>
    <property type="match status" value="1"/>
</dbReference>
<dbReference type="Gene3D" id="3.40.50.300">
    <property type="entry name" value="P-loop containing nucleotide triphosphate hydrolases"/>
    <property type="match status" value="1"/>
</dbReference>
<evidence type="ECO:0000256" key="9">
    <source>
        <dbReference type="ARBA" id="ARBA00022932"/>
    </source>
</evidence>
<evidence type="ECO:0000256" key="11">
    <source>
        <dbReference type="RuleBase" id="RU364063"/>
    </source>
</evidence>
<dbReference type="PRINTS" id="PR00300">
    <property type="entry name" value="CLPPROTEASEA"/>
</dbReference>
<dbReference type="SUPFAM" id="SSF48019">
    <property type="entry name" value="post-AAA+ oligomerization domain-like"/>
    <property type="match status" value="1"/>
</dbReference>
<feature type="domain" description="AAA+ ATPase" evidence="13">
    <location>
        <begin position="38"/>
        <end position="181"/>
    </location>
</feature>
<dbReference type="Pfam" id="PF22608">
    <property type="entry name" value="DNAX_ATPase_lid"/>
    <property type="match status" value="1"/>
</dbReference>
<comment type="function">
    <text evidence="11">DNA polymerase III is a complex, multichain enzyme responsible for most of the replicative synthesis in bacteria. This DNA polymerase also exhibits 3' to 5' exonuclease activity.</text>
</comment>
<dbReference type="InterPro" id="IPR027417">
    <property type="entry name" value="P-loop_NTPase"/>
</dbReference>
<keyword evidence="3 11" id="KW-0548">Nucleotidyltransferase</keyword>
<dbReference type="EC" id="2.7.7.7" evidence="11"/>
<evidence type="ECO:0000256" key="2">
    <source>
        <dbReference type="ARBA" id="ARBA00022679"/>
    </source>
</evidence>
<dbReference type="InterPro" id="IPR003593">
    <property type="entry name" value="AAA+_ATPase"/>
</dbReference>
<dbReference type="NCBIfam" id="NF004046">
    <property type="entry name" value="PRK05563.1"/>
    <property type="match status" value="1"/>
</dbReference>
<comment type="similarity">
    <text evidence="1 11">Belongs to the DnaX/STICHEL family.</text>
</comment>
<dbReference type="CDD" id="cd00009">
    <property type="entry name" value="AAA"/>
    <property type="match status" value="1"/>
</dbReference>
<evidence type="ECO:0000256" key="3">
    <source>
        <dbReference type="ARBA" id="ARBA00022695"/>
    </source>
</evidence>
<dbReference type="Pfam" id="PF13177">
    <property type="entry name" value="DNA_pol3_delta2"/>
    <property type="match status" value="1"/>
</dbReference>
<dbReference type="RefSeq" id="WP_119076831.1">
    <property type="nucleotide sequence ID" value="NZ_CP029600.1"/>
</dbReference>
<feature type="region of interest" description="Disordered" evidence="12">
    <location>
        <begin position="453"/>
        <end position="534"/>
    </location>
</feature>
<keyword evidence="7" id="KW-0862">Zinc</keyword>
<evidence type="ECO:0000313" key="15">
    <source>
        <dbReference type="Proteomes" id="UP000246099"/>
    </source>
</evidence>
<keyword evidence="8 11" id="KW-0067">ATP-binding</keyword>
<gene>
    <name evidence="11" type="primary">dnaX</name>
    <name evidence="14" type="ORF">DLD77_03880</name>
</gene>
<dbReference type="EMBL" id="CP029600">
    <property type="protein sequence ID" value="AWO00897.1"/>
    <property type="molecule type" value="Genomic_DNA"/>
</dbReference>
<evidence type="ECO:0000313" key="14">
    <source>
        <dbReference type="EMBL" id="AWO00897.1"/>
    </source>
</evidence>
<protein>
    <recommendedName>
        <fullName evidence="11">DNA polymerase III subunit gamma/tau</fullName>
        <ecNumber evidence="11">2.7.7.7</ecNumber>
    </recommendedName>
</protein>
<proteinExistence type="inferred from homology"/>
<dbReference type="InterPro" id="IPR022754">
    <property type="entry name" value="DNA_pol_III_gamma-3"/>
</dbReference>
<evidence type="ECO:0000256" key="7">
    <source>
        <dbReference type="ARBA" id="ARBA00022833"/>
    </source>
</evidence>
<comment type="subunit">
    <text evidence="11">DNA polymerase III contains a core (composed of alpha, epsilon and theta chains) that associates with a tau subunit. This core dimerizes to form the POLIII' complex. PolIII' associates with the gamma complex (composed of gamma, delta, delta', psi and chi chains) and with the beta chain to form the complete DNA polymerase III complex.</text>
</comment>
<feature type="compositionally biased region" description="Low complexity" evidence="12">
    <location>
        <begin position="486"/>
        <end position="529"/>
    </location>
</feature>
<dbReference type="Gene3D" id="1.10.8.60">
    <property type="match status" value="1"/>
</dbReference>
<dbReference type="InterPro" id="IPR012763">
    <property type="entry name" value="DNA_pol_III_sug/sutau_N"/>
</dbReference>
<dbReference type="NCBIfam" id="TIGR02397">
    <property type="entry name" value="dnaX_nterm"/>
    <property type="match status" value="1"/>
</dbReference>
<dbReference type="Proteomes" id="UP000246099">
    <property type="component" value="Chromosome"/>
</dbReference>
<keyword evidence="4 11" id="KW-0235">DNA replication</keyword>
<reference evidence="14 15" key="1">
    <citation type="submission" date="2018-05" db="EMBL/GenBank/DDBJ databases">
        <title>Chitinophaga sp. nov., isolated from rhizosphere soil of Alhagi.</title>
        <authorList>
            <person name="Liu Y."/>
        </authorList>
    </citation>
    <scope>NUCLEOTIDE SEQUENCE [LARGE SCALE GENOMIC DNA]</scope>
    <source>
        <strain evidence="14 15">T22</strain>
    </source>
</reference>
<dbReference type="SUPFAM" id="SSF52540">
    <property type="entry name" value="P-loop containing nucleoside triphosphate hydrolases"/>
    <property type="match status" value="1"/>
</dbReference>
<evidence type="ECO:0000256" key="10">
    <source>
        <dbReference type="ARBA" id="ARBA00049244"/>
    </source>
</evidence>
<dbReference type="Pfam" id="PF12169">
    <property type="entry name" value="DNA_pol3_gamma3"/>
    <property type="match status" value="1"/>
</dbReference>
<evidence type="ECO:0000256" key="6">
    <source>
        <dbReference type="ARBA" id="ARBA00022741"/>
    </source>
</evidence>
<dbReference type="NCBIfam" id="NF011531">
    <property type="entry name" value="PRK14971.1"/>
    <property type="match status" value="1"/>
</dbReference>
<accession>A0ABM6WAN4</accession>
<sequence>MENFIVSARKYRPQNFSTVVGQAHITTTLKNAIRNNQLAHAFLFCGPRGVGKTTCARILAKTINCENLQPDGEACNECNSCRTFNEGSSFNIHELDAASNNSVDDIRTLVDQVRFAPQAGKYKIYIIDEVHMLSSSAFNAFLKTLEEPPSYAIFILATTEKHKILPTILSRCQIFDFKRITIQDTVDHLQEIVSKESMTAEGDALHLIAQKTDGCMRDSLSTLDKIVSFTGGNLTYQNTLEHLNILDYDYFFKVMDAVLTQDVASALLIFDEILQKGFEGDNFLGGWAEFLRNLLVCKDEKVLHLMEVSANLKDRYKQMSGRVSAAYLVTALQLLNDTEIGYRMARNKRLHVEMALIRLCYLQQAVTLVSNDQSGEVVKKNLIPEGAPQRLRAPMAQPIYGKPATSKSIAAETPRLTIEVEKGKQAGYSAPSGNIPQPGNYAAAGAPVTGAGAAGTPQATGTQGAGTGTTGTTQATGTQGAGTGATGTTQATGTRSTGAVSPATGAAGSGTAPATGGGYSSATSPAAAGNTATTPHTKLTGLAAMKEALAAKQQHDNAAAAAAVTASIPLTAGALAVYWEEFIDRFRQANKMTVVGNLQLAQIVLLGPEEIGLISRNIVQYRFMEEEKLEISDFFKRKFRNKDLVLTLSLDESQQEVADTGPAPLSSREQFARMIEKYPLVKELKDRLNMELDF</sequence>
<feature type="compositionally biased region" description="Low complexity" evidence="12">
    <location>
        <begin position="453"/>
        <end position="462"/>
    </location>
</feature>
<dbReference type="PANTHER" id="PTHR11669:SF0">
    <property type="entry name" value="PROTEIN STICHEL-LIKE 2"/>
    <property type="match status" value="1"/>
</dbReference>
<dbReference type="Gene3D" id="1.20.272.10">
    <property type="match status" value="1"/>
</dbReference>
<dbReference type="CDD" id="cd18137">
    <property type="entry name" value="HLD_clamp_pol_III_gamma_tau"/>
    <property type="match status" value="1"/>
</dbReference>
<organism evidence="14 15">
    <name type="scientific">Chitinophaga alhagiae</name>
    <dbReference type="NCBI Taxonomy" id="2203219"/>
    <lineage>
        <taxon>Bacteria</taxon>
        <taxon>Pseudomonadati</taxon>
        <taxon>Bacteroidota</taxon>
        <taxon>Chitinophagia</taxon>
        <taxon>Chitinophagales</taxon>
        <taxon>Chitinophagaceae</taxon>
        <taxon>Chitinophaga</taxon>
    </lineage>
</organism>
<evidence type="ECO:0000259" key="13">
    <source>
        <dbReference type="SMART" id="SM00382"/>
    </source>
</evidence>
<keyword evidence="2 11" id="KW-0808">Transferase</keyword>
<keyword evidence="6 11" id="KW-0547">Nucleotide-binding</keyword>
<evidence type="ECO:0000256" key="8">
    <source>
        <dbReference type="ARBA" id="ARBA00022840"/>
    </source>
</evidence>
<name>A0ABM6WAN4_9BACT</name>
<evidence type="ECO:0000256" key="1">
    <source>
        <dbReference type="ARBA" id="ARBA00006360"/>
    </source>
</evidence>
<comment type="catalytic activity">
    <reaction evidence="10 11">
        <text>DNA(n) + a 2'-deoxyribonucleoside 5'-triphosphate = DNA(n+1) + diphosphate</text>
        <dbReference type="Rhea" id="RHEA:22508"/>
        <dbReference type="Rhea" id="RHEA-COMP:17339"/>
        <dbReference type="Rhea" id="RHEA-COMP:17340"/>
        <dbReference type="ChEBI" id="CHEBI:33019"/>
        <dbReference type="ChEBI" id="CHEBI:61560"/>
        <dbReference type="ChEBI" id="CHEBI:173112"/>
        <dbReference type="EC" id="2.7.7.7"/>
    </reaction>
</comment>
<dbReference type="PANTHER" id="PTHR11669">
    <property type="entry name" value="REPLICATION FACTOR C / DNA POLYMERASE III GAMMA-TAU SUBUNIT"/>
    <property type="match status" value="1"/>
</dbReference>
<keyword evidence="9 11" id="KW-0239">DNA-directed DNA polymerase</keyword>
<dbReference type="InterPro" id="IPR001270">
    <property type="entry name" value="ClpA/B"/>
</dbReference>